<dbReference type="FunFam" id="3.30.460.10:FF:000002">
    <property type="entry name" value="Poly(A) polymerase alpha, putative"/>
    <property type="match status" value="1"/>
</dbReference>
<dbReference type="Gene3D" id="3.30.70.590">
    <property type="entry name" value="Poly(A) polymerase predicted RNA binding domain"/>
    <property type="match status" value="1"/>
</dbReference>
<evidence type="ECO:0000259" key="16">
    <source>
        <dbReference type="Pfam" id="PF04926"/>
    </source>
</evidence>
<dbReference type="eggNOG" id="KOG2245">
    <property type="taxonomic scope" value="Eukaryota"/>
</dbReference>
<dbReference type="Gene3D" id="3.30.460.10">
    <property type="entry name" value="Beta Polymerase, domain 2"/>
    <property type="match status" value="1"/>
</dbReference>
<feature type="binding site" evidence="13">
    <location>
        <position position="223"/>
    </location>
    <ligand>
        <name>ATP</name>
        <dbReference type="ChEBI" id="CHEBI:30616"/>
    </ligand>
</feature>
<dbReference type="Gene3D" id="1.10.1410.10">
    <property type="match status" value="1"/>
</dbReference>
<keyword evidence="7 12" id="KW-0547">Nucleotide-binding</keyword>
<evidence type="ECO:0000256" key="15">
    <source>
        <dbReference type="SAM" id="MobiDB-lite"/>
    </source>
</evidence>
<keyword evidence="10 12" id="KW-0539">Nucleus</keyword>
<sequence length="558" mass="63407">MNSKTYGVTEPISTANPTSKENTLNDSLINELRLRGSFESEMATRKRVEVLTLFQKLVQEFVYTVSKSKNMSDEMATDAGGKIFTFGSYRLGVYGPGSDIDTLVVVPKHVTRDDFFSVFADIIRKRSELEEIACVPDAYVPIIKLEFGGISIDLIMARLNIPRVPLDLTLDDKNLLRNLDEKDLRSLNGTRVTDEILQLVPKPTVFKHALRCIKLWAQQRAVYGNVFGFPGGVAWAMLVARICQLYPNAVSAVIVEKFFNIYTKWNWPEPVLLKKIEDGPLQVRVWNPRLYPHDRLHRMPVITPAYPSMCATHNITSSTQKVILSELGRGSLILNEINSGTKSWSDLFERHDFFHKYKFYLCVVAATVDTAEEHKKWSGFVESRLRQLVLKLEVTEGVEFAHPYVKEFSTTCTLDTKTPQEIIDSYGTLSGETLLEPLKSEDVSDESKMSKKVRLTKYYIALELNLTKSGDGARTLDIHYPCGEFYNLCKNSTSFSEDVNFIQIKNVKLLDLPNDVYIEGEQRPKKIGKKRKRSLKEDVQKRVKNSFSNTAVPVNDST</sequence>
<evidence type="ECO:0000256" key="8">
    <source>
        <dbReference type="ARBA" id="ARBA00022840"/>
    </source>
</evidence>
<dbReference type="Pfam" id="PF04926">
    <property type="entry name" value="PAP_RNA-bind"/>
    <property type="match status" value="1"/>
</dbReference>
<comment type="subcellular location">
    <subcellularLocation>
        <location evidence="2 12">Nucleus</location>
    </subcellularLocation>
</comment>
<comment type="function">
    <text evidence="11">Polymerase that creates the 3'-poly(A) tail of mRNA's. May acquire specificity through interaction with a cleavage and polyadenylation factor.</text>
</comment>
<protein>
    <recommendedName>
        <fullName evidence="12">Poly(A) polymerase</fullName>
        <ecNumber evidence="12">2.7.7.19</ecNumber>
    </recommendedName>
</protein>
<feature type="binding site" evidence="14">
    <location>
        <position position="101"/>
    </location>
    <ligand>
        <name>Mg(2+)</name>
        <dbReference type="ChEBI" id="CHEBI:18420"/>
        <label>2</label>
        <note>catalytic</note>
    </ligand>
</feature>
<dbReference type="GO" id="GO:0005634">
    <property type="term" value="C:nucleus"/>
    <property type="evidence" value="ECO:0007669"/>
    <property type="project" value="UniProtKB-SubCell"/>
</dbReference>
<evidence type="ECO:0000256" key="1">
    <source>
        <dbReference type="ARBA" id="ARBA00001936"/>
    </source>
</evidence>
<evidence type="ECO:0000256" key="5">
    <source>
        <dbReference type="ARBA" id="ARBA00022679"/>
    </source>
</evidence>
<feature type="domain" description="Poly(A) polymerase central" evidence="17">
    <location>
        <begin position="205"/>
        <end position="350"/>
    </location>
</feature>
<dbReference type="GO" id="GO:0031123">
    <property type="term" value="P:RNA 3'-end processing"/>
    <property type="evidence" value="ECO:0007669"/>
    <property type="project" value="InterPro"/>
</dbReference>
<feature type="binding site" evidence="13">
    <location>
        <begin position="99"/>
        <end position="101"/>
    </location>
    <ligand>
        <name>ATP</name>
        <dbReference type="ChEBI" id="CHEBI:30616"/>
    </ligand>
</feature>
<feature type="binding site" evidence="14">
    <location>
        <position position="153"/>
    </location>
    <ligand>
        <name>Mg(2+)</name>
        <dbReference type="ChEBI" id="CHEBI:18420"/>
        <label>2</label>
        <note>catalytic</note>
    </ligand>
</feature>
<organism evidence="19 20">
    <name type="scientific">Candida maltosa (strain Xu316)</name>
    <name type="common">Yeast</name>
    <dbReference type="NCBI Taxonomy" id="1245528"/>
    <lineage>
        <taxon>Eukaryota</taxon>
        <taxon>Fungi</taxon>
        <taxon>Dikarya</taxon>
        <taxon>Ascomycota</taxon>
        <taxon>Saccharomycotina</taxon>
        <taxon>Pichiomycetes</taxon>
        <taxon>Debaryomycetaceae</taxon>
        <taxon>Candida/Lodderomyces clade</taxon>
        <taxon>Candida</taxon>
    </lineage>
</organism>
<dbReference type="GO" id="GO:0046872">
    <property type="term" value="F:metal ion binding"/>
    <property type="evidence" value="ECO:0007669"/>
    <property type="project" value="UniProtKB-KW"/>
</dbReference>
<keyword evidence="20" id="KW-1185">Reference proteome</keyword>
<dbReference type="GO" id="GO:0006397">
    <property type="term" value="P:mRNA processing"/>
    <property type="evidence" value="ECO:0007669"/>
    <property type="project" value="UniProtKB-KW"/>
</dbReference>
<proteinExistence type="inferred from homology"/>
<dbReference type="EC" id="2.7.7.19" evidence="12"/>
<dbReference type="OMA" id="PAYPAMC"/>
<comment type="caution">
    <text evidence="19">The sequence shown here is derived from an EMBL/GenBank/DDBJ whole genome shotgun (WGS) entry which is preliminary data.</text>
</comment>
<feature type="binding site" evidence="14">
    <location>
        <position position="99"/>
    </location>
    <ligand>
        <name>Mg(2+)</name>
        <dbReference type="ChEBI" id="CHEBI:18420"/>
        <label>2</label>
        <note>catalytic</note>
    </ligand>
</feature>
<evidence type="ECO:0000256" key="2">
    <source>
        <dbReference type="ARBA" id="ARBA00004123"/>
    </source>
</evidence>
<dbReference type="GO" id="GO:0003723">
    <property type="term" value="F:RNA binding"/>
    <property type="evidence" value="ECO:0007669"/>
    <property type="project" value="UniProtKB-UniRule"/>
</dbReference>
<dbReference type="GO" id="GO:0005524">
    <property type="term" value="F:ATP binding"/>
    <property type="evidence" value="ECO:0007669"/>
    <property type="project" value="UniProtKB-UniRule"/>
</dbReference>
<comment type="similarity">
    <text evidence="3 12">Belongs to the poly(A) polymerase family.</text>
</comment>
<dbReference type="SUPFAM" id="SSF81631">
    <property type="entry name" value="PAP/OAS1 substrate-binding domain"/>
    <property type="match status" value="1"/>
</dbReference>
<dbReference type="GO" id="GO:0044011">
    <property type="term" value="P:single-species biofilm formation on inanimate substrate"/>
    <property type="evidence" value="ECO:0007669"/>
    <property type="project" value="UniProtKB-ARBA"/>
</dbReference>
<gene>
    <name evidence="19" type="ORF">G210_3395</name>
</gene>
<dbReference type="AlphaFoldDB" id="M3JU08"/>
<evidence type="ECO:0000256" key="14">
    <source>
        <dbReference type="PIRSR" id="PIRSR018425-2"/>
    </source>
</evidence>
<evidence type="ECO:0000256" key="6">
    <source>
        <dbReference type="ARBA" id="ARBA00022723"/>
    </source>
</evidence>
<dbReference type="GO" id="GO:1990817">
    <property type="term" value="F:poly(A) RNA polymerase activity"/>
    <property type="evidence" value="ECO:0007669"/>
    <property type="project" value="UniProtKB-UniRule"/>
</dbReference>
<evidence type="ECO:0000313" key="19">
    <source>
        <dbReference type="EMBL" id="EMG46355.1"/>
    </source>
</evidence>
<evidence type="ECO:0000313" key="20">
    <source>
        <dbReference type="Proteomes" id="UP000011777"/>
    </source>
</evidence>
<dbReference type="Proteomes" id="UP000011777">
    <property type="component" value="Unassembled WGS sequence"/>
</dbReference>
<feature type="region of interest" description="Disordered" evidence="15">
    <location>
        <begin position="1"/>
        <end position="21"/>
    </location>
</feature>
<feature type="binding site" evidence="14">
    <location>
        <position position="101"/>
    </location>
    <ligand>
        <name>Mg(2+)</name>
        <dbReference type="ChEBI" id="CHEBI:18420"/>
        <label>1</label>
        <note>catalytic</note>
    </ligand>
</feature>
<evidence type="ECO:0000256" key="7">
    <source>
        <dbReference type="ARBA" id="ARBA00022741"/>
    </source>
</evidence>
<evidence type="ECO:0000259" key="18">
    <source>
        <dbReference type="Pfam" id="PF20750"/>
    </source>
</evidence>
<accession>M3JU08</accession>
<comment type="catalytic activity">
    <reaction evidence="12">
        <text>RNA(n) + ATP = RNA(n)-3'-adenine ribonucleotide + diphosphate</text>
        <dbReference type="Rhea" id="RHEA:11332"/>
        <dbReference type="Rhea" id="RHEA-COMP:14527"/>
        <dbReference type="Rhea" id="RHEA-COMP:17347"/>
        <dbReference type="ChEBI" id="CHEBI:30616"/>
        <dbReference type="ChEBI" id="CHEBI:33019"/>
        <dbReference type="ChEBI" id="CHEBI:140395"/>
        <dbReference type="ChEBI" id="CHEBI:173115"/>
        <dbReference type="EC" id="2.7.7.19"/>
    </reaction>
</comment>
<comment type="cofactor">
    <cofactor evidence="1">
        <name>Mn(2+)</name>
        <dbReference type="ChEBI" id="CHEBI:29035"/>
    </cofactor>
</comment>
<feature type="binding site" evidence="13">
    <location>
        <begin position="232"/>
        <end position="233"/>
    </location>
    <ligand>
        <name>ATP</name>
        <dbReference type="ChEBI" id="CHEBI:30616"/>
    </ligand>
</feature>
<feature type="domain" description="Poly(A) polymerase nucleotidyltransferase" evidence="18">
    <location>
        <begin position="7"/>
        <end position="200"/>
    </location>
</feature>
<evidence type="ECO:0000256" key="10">
    <source>
        <dbReference type="ARBA" id="ARBA00023242"/>
    </source>
</evidence>
<comment type="cofactor">
    <cofactor evidence="14">
        <name>Mg(2+)</name>
        <dbReference type="ChEBI" id="CHEBI:18420"/>
    </cofactor>
    <text evidence="14">Binds 2 magnesium ions. Also active with manganese.</text>
</comment>
<dbReference type="STRING" id="1245528.M3JU08"/>
<dbReference type="HOGENOM" id="CLU_011511_4_1_1"/>
<feature type="binding site" evidence="13">
    <location>
        <begin position="86"/>
        <end position="88"/>
    </location>
    <ligand>
        <name>ATP</name>
        <dbReference type="ChEBI" id="CHEBI:30616"/>
    </ligand>
</feature>
<keyword evidence="4 12" id="KW-0507">mRNA processing</keyword>
<name>M3JU08_CANMX</name>
<evidence type="ECO:0000256" key="12">
    <source>
        <dbReference type="PIRNR" id="PIRNR018425"/>
    </source>
</evidence>
<evidence type="ECO:0000256" key="4">
    <source>
        <dbReference type="ARBA" id="ARBA00022664"/>
    </source>
</evidence>
<feature type="binding site" evidence="13">
    <location>
        <position position="153"/>
    </location>
    <ligand>
        <name>ATP</name>
        <dbReference type="ChEBI" id="CHEBI:30616"/>
    </ligand>
</feature>
<evidence type="ECO:0000259" key="17">
    <source>
        <dbReference type="Pfam" id="PF04928"/>
    </source>
</evidence>
<dbReference type="Pfam" id="PF20750">
    <property type="entry name" value="PAP_NTPase"/>
    <property type="match status" value="1"/>
</dbReference>
<dbReference type="InterPro" id="IPR011068">
    <property type="entry name" value="NuclTrfase_I-like_C"/>
</dbReference>
<evidence type="ECO:0000256" key="3">
    <source>
        <dbReference type="ARBA" id="ARBA00010912"/>
    </source>
</evidence>
<evidence type="ECO:0000256" key="9">
    <source>
        <dbReference type="ARBA" id="ARBA00022842"/>
    </source>
</evidence>
<dbReference type="PANTHER" id="PTHR10682">
    <property type="entry name" value="POLY A POLYMERASE"/>
    <property type="match status" value="1"/>
</dbReference>
<keyword evidence="5 12" id="KW-0808">Transferase</keyword>
<dbReference type="EMBL" id="AOGT01002037">
    <property type="protein sequence ID" value="EMG46355.1"/>
    <property type="molecule type" value="Genomic_DNA"/>
</dbReference>
<keyword evidence="6 14" id="KW-0479">Metal-binding</keyword>
<dbReference type="SUPFAM" id="SSF81301">
    <property type="entry name" value="Nucleotidyltransferase"/>
    <property type="match status" value="1"/>
</dbReference>
<reference evidence="19 20" key="1">
    <citation type="submission" date="2013-02" db="EMBL/GenBank/DDBJ databases">
        <title>Genome sequence of Candida maltosa Xu316, a potential industrial strain for xylitol and ethanol production.</title>
        <authorList>
            <person name="Yu J."/>
            <person name="Wang Q."/>
            <person name="Geng X."/>
            <person name="Bao W."/>
            <person name="He P."/>
            <person name="Cai J."/>
        </authorList>
    </citation>
    <scope>NUCLEOTIDE SEQUENCE [LARGE SCALE GENOMIC DNA]</scope>
    <source>
        <strain evidence="20">Xu316</strain>
    </source>
</reference>
<evidence type="ECO:0000256" key="13">
    <source>
        <dbReference type="PIRSR" id="PIRSR018425-1"/>
    </source>
</evidence>
<feature type="binding site" evidence="14">
    <location>
        <position position="99"/>
    </location>
    <ligand>
        <name>Mg(2+)</name>
        <dbReference type="ChEBI" id="CHEBI:18420"/>
        <label>1</label>
        <note>catalytic</note>
    </ligand>
</feature>
<feature type="binding site" evidence="13">
    <location>
        <position position="214"/>
    </location>
    <ligand>
        <name>ATP</name>
        <dbReference type="ChEBI" id="CHEBI:30616"/>
    </ligand>
</feature>
<dbReference type="InterPro" id="IPR007010">
    <property type="entry name" value="PolA_pol_RNA-bd_dom"/>
</dbReference>
<dbReference type="InterPro" id="IPR048840">
    <property type="entry name" value="PolA_pol_NTPase"/>
</dbReference>
<feature type="domain" description="Poly(A) polymerase RNA-binding" evidence="16">
    <location>
        <begin position="352"/>
        <end position="526"/>
    </location>
</feature>
<dbReference type="PANTHER" id="PTHR10682:SF10">
    <property type="entry name" value="POLYNUCLEOTIDE ADENYLYLTRANSFERASE"/>
    <property type="match status" value="1"/>
</dbReference>
<dbReference type="InterPro" id="IPR043519">
    <property type="entry name" value="NT_sf"/>
</dbReference>
<dbReference type="PIRSF" id="PIRSF018425">
    <property type="entry name" value="PolyA_polymerase"/>
    <property type="match status" value="1"/>
</dbReference>
<dbReference type="InterPro" id="IPR014492">
    <property type="entry name" value="PolyA_polymerase"/>
</dbReference>
<keyword evidence="9 14" id="KW-0460">Magnesium</keyword>
<dbReference type="Pfam" id="PF04928">
    <property type="entry name" value="PAP_central"/>
    <property type="match status" value="1"/>
</dbReference>
<evidence type="ECO:0000256" key="11">
    <source>
        <dbReference type="ARBA" id="ARBA00060036"/>
    </source>
</evidence>
<dbReference type="InterPro" id="IPR007012">
    <property type="entry name" value="PolA_pol_cen_dom"/>
</dbReference>
<dbReference type="CDD" id="cd05402">
    <property type="entry name" value="NT_PAP_TUTase"/>
    <property type="match status" value="1"/>
</dbReference>
<dbReference type="FunFam" id="1.10.1410.10:FF:000001">
    <property type="entry name" value="Putative poly(A) polymerase gamma"/>
    <property type="match status" value="1"/>
</dbReference>
<dbReference type="SUPFAM" id="SSF55003">
    <property type="entry name" value="PAP/Archaeal CCA-adding enzyme, C-terminal domain"/>
    <property type="match status" value="1"/>
</dbReference>
<keyword evidence="8 12" id="KW-0067">ATP-binding</keyword>
<dbReference type="OrthoDB" id="412748at2759"/>